<evidence type="ECO:0000256" key="5">
    <source>
        <dbReference type="ARBA" id="ARBA00022833"/>
    </source>
</evidence>
<gene>
    <name evidence="10" type="ORF">FE784_02405</name>
</gene>
<dbReference type="CDD" id="cd07730">
    <property type="entry name" value="metallo-hydrolase-like_MBL-fold"/>
    <property type="match status" value="1"/>
</dbReference>
<organism evidence="10 11">
    <name type="scientific">Paenibacillus hemerocallicola</name>
    <dbReference type="NCBI Taxonomy" id="1172614"/>
    <lineage>
        <taxon>Bacteria</taxon>
        <taxon>Bacillati</taxon>
        <taxon>Bacillota</taxon>
        <taxon>Bacilli</taxon>
        <taxon>Bacillales</taxon>
        <taxon>Paenibacillaceae</taxon>
        <taxon>Paenibacillus</taxon>
    </lineage>
</organism>
<keyword evidence="4 10" id="KW-0378">Hydrolase</keyword>
<evidence type="ECO:0000313" key="11">
    <source>
        <dbReference type="Proteomes" id="UP000307943"/>
    </source>
</evidence>
<evidence type="ECO:0000256" key="7">
    <source>
        <dbReference type="ARBA" id="ARBA00034301"/>
    </source>
</evidence>
<dbReference type="OrthoDB" id="333278at2"/>
<evidence type="ECO:0000256" key="4">
    <source>
        <dbReference type="ARBA" id="ARBA00022801"/>
    </source>
</evidence>
<dbReference type="InterPro" id="IPR036866">
    <property type="entry name" value="RibonucZ/Hydroxyglut_hydro"/>
</dbReference>
<name>A0A5C4THW3_9BACL</name>
<evidence type="ECO:0000256" key="6">
    <source>
        <dbReference type="ARBA" id="ARBA00034221"/>
    </source>
</evidence>
<dbReference type="InterPro" id="IPR001279">
    <property type="entry name" value="Metallo-B-lactamas"/>
</dbReference>
<evidence type="ECO:0000256" key="2">
    <source>
        <dbReference type="ARBA" id="ARBA00007749"/>
    </source>
</evidence>
<comment type="catalytic activity">
    <reaction evidence="8">
        <text>3',5'-cyclic UMP + H2O = UMP + H(+)</text>
        <dbReference type="Rhea" id="RHEA:70575"/>
        <dbReference type="ChEBI" id="CHEBI:15377"/>
        <dbReference type="ChEBI" id="CHEBI:15378"/>
        <dbReference type="ChEBI" id="CHEBI:57865"/>
        <dbReference type="ChEBI" id="CHEBI:184387"/>
    </reaction>
    <physiologicalReaction direction="left-to-right" evidence="8">
        <dbReference type="Rhea" id="RHEA:70576"/>
    </physiologicalReaction>
</comment>
<feature type="domain" description="Metallo-beta-lactamase" evidence="9">
    <location>
        <begin position="41"/>
        <end position="274"/>
    </location>
</feature>
<evidence type="ECO:0000256" key="3">
    <source>
        <dbReference type="ARBA" id="ARBA00022723"/>
    </source>
</evidence>
<comment type="cofactor">
    <cofactor evidence="1">
        <name>Zn(2+)</name>
        <dbReference type="ChEBI" id="CHEBI:29105"/>
    </cofactor>
</comment>
<comment type="function">
    <text evidence="7">Counteracts the endogenous Pycsar antiviral defense system. Phosphodiesterase that enables metal-dependent hydrolysis of host cyclic nucleotide Pycsar defense signals such as cCMP and cUMP.</text>
</comment>
<dbReference type="Gene3D" id="3.60.15.10">
    <property type="entry name" value="Ribonuclease Z/Hydroxyacylglutathione hydrolase-like"/>
    <property type="match status" value="1"/>
</dbReference>
<dbReference type="EMBL" id="VDCQ01000002">
    <property type="protein sequence ID" value="TNJ68009.1"/>
    <property type="molecule type" value="Genomic_DNA"/>
</dbReference>
<dbReference type="Proteomes" id="UP000307943">
    <property type="component" value="Unassembled WGS sequence"/>
</dbReference>
<evidence type="ECO:0000313" key="10">
    <source>
        <dbReference type="EMBL" id="TNJ68009.1"/>
    </source>
</evidence>
<comment type="catalytic activity">
    <reaction evidence="6">
        <text>3',5'-cyclic CMP + H2O = CMP + H(+)</text>
        <dbReference type="Rhea" id="RHEA:72675"/>
        <dbReference type="ChEBI" id="CHEBI:15377"/>
        <dbReference type="ChEBI" id="CHEBI:15378"/>
        <dbReference type="ChEBI" id="CHEBI:58003"/>
        <dbReference type="ChEBI" id="CHEBI:60377"/>
    </reaction>
    <physiologicalReaction direction="left-to-right" evidence="6">
        <dbReference type="Rhea" id="RHEA:72676"/>
    </physiologicalReaction>
</comment>
<evidence type="ECO:0000259" key="9">
    <source>
        <dbReference type="SMART" id="SM00849"/>
    </source>
</evidence>
<proteinExistence type="inferred from homology"/>
<comment type="similarity">
    <text evidence="2">Belongs to the metallo-beta-lactamase superfamily.</text>
</comment>
<dbReference type="SMART" id="SM00849">
    <property type="entry name" value="Lactamase_B"/>
    <property type="match status" value="1"/>
</dbReference>
<dbReference type="GO" id="GO:0046872">
    <property type="term" value="F:metal ion binding"/>
    <property type="evidence" value="ECO:0007669"/>
    <property type="project" value="UniProtKB-KW"/>
</dbReference>
<dbReference type="AlphaFoldDB" id="A0A5C4THW3"/>
<evidence type="ECO:0000256" key="1">
    <source>
        <dbReference type="ARBA" id="ARBA00001947"/>
    </source>
</evidence>
<protein>
    <submittedName>
        <fullName evidence="10">MBL fold metallo-hydrolase</fullName>
    </submittedName>
</protein>
<keyword evidence="3" id="KW-0479">Metal-binding</keyword>
<keyword evidence="11" id="KW-1185">Reference proteome</keyword>
<sequence>MINTLPNTSVKVRLRLYAAGYCLHPEWVTIRGGSLRACRFPAGFALIEHPVRGPVLFDTGYASRFFAGTARLPMSVYRWLTPVAYREEESAANQLRRDGIEPERVRYVIVSHFHADHIGGLGDFPSARFVYLPEAYEEVRHCHGFAALRKGFVRELVPDDFVDRALPLDRAHTVPFPPECPFPQGIDVFGDGSLYAVDVPGHAAGQIGLFLSTERHDYFLCADTVWASRAFRESRLPHPLAGLIMSSRHRYRESFERLHELHKRCPQLRIVPSHCREALERWGTEGAPL</sequence>
<accession>A0A5C4THW3</accession>
<keyword evidence="5" id="KW-0862">Zinc</keyword>
<dbReference type="RefSeq" id="WP_139600516.1">
    <property type="nucleotide sequence ID" value="NZ_VDCQ01000002.1"/>
</dbReference>
<comment type="caution">
    <text evidence="10">The sequence shown here is derived from an EMBL/GenBank/DDBJ whole genome shotgun (WGS) entry which is preliminary data.</text>
</comment>
<reference evidence="10 11" key="1">
    <citation type="submission" date="2019-05" db="EMBL/GenBank/DDBJ databases">
        <title>We sequenced the genome of Paenibacillus hemerocallicola KCTC 33185 for further insight into its adaptation and study the phylogeny of Paenibacillus.</title>
        <authorList>
            <person name="Narsing Rao M.P."/>
        </authorList>
    </citation>
    <scope>NUCLEOTIDE SEQUENCE [LARGE SCALE GENOMIC DNA]</scope>
    <source>
        <strain evidence="10 11">KCTC 33185</strain>
    </source>
</reference>
<evidence type="ECO:0000256" key="8">
    <source>
        <dbReference type="ARBA" id="ARBA00048505"/>
    </source>
</evidence>
<dbReference type="SUPFAM" id="SSF56281">
    <property type="entry name" value="Metallo-hydrolase/oxidoreductase"/>
    <property type="match status" value="1"/>
</dbReference>
<dbReference type="PANTHER" id="PTHR42978">
    <property type="entry name" value="QUORUM-QUENCHING LACTONASE YTNP-RELATED-RELATED"/>
    <property type="match status" value="1"/>
</dbReference>
<dbReference type="Pfam" id="PF00753">
    <property type="entry name" value="Lactamase_B"/>
    <property type="match status" value="1"/>
</dbReference>
<dbReference type="PANTHER" id="PTHR42978:SF2">
    <property type="entry name" value="102 KBASES UNSTABLE REGION: FROM 1 TO 119443"/>
    <property type="match status" value="1"/>
</dbReference>
<dbReference type="InterPro" id="IPR051013">
    <property type="entry name" value="MBL_superfamily_lactonases"/>
</dbReference>
<dbReference type="GO" id="GO:0016787">
    <property type="term" value="F:hydrolase activity"/>
    <property type="evidence" value="ECO:0007669"/>
    <property type="project" value="UniProtKB-KW"/>
</dbReference>